<keyword evidence="3" id="KW-1185">Reference proteome</keyword>
<evidence type="ECO:0000259" key="1">
    <source>
        <dbReference type="Pfam" id="PF00535"/>
    </source>
</evidence>
<dbReference type="EMBL" id="JAGQDG010000001">
    <property type="protein sequence ID" value="MBQ0933726.1"/>
    <property type="molecule type" value="Genomic_DNA"/>
</dbReference>
<dbReference type="InterPro" id="IPR050834">
    <property type="entry name" value="Glycosyltransf_2"/>
</dbReference>
<dbReference type="RefSeq" id="WP_210804968.1">
    <property type="nucleotide sequence ID" value="NZ_JAGQDG010000001.1"/>
</dbReference>
<protein>
    <submittedName>
        <fullName evidence="2">Glycosyltransferase</fullName>
        <ecNumber evidence="2">2.4.-.-</ecNumber>
    </submittedName>
</protein>
<dbReference type="PANTHER" id="PTHR43685:SF2">
    <property type="entry name" value="GLYCOSYLTRANSFERASE 2-LIKE DOMAIN-CONTAINING PROTEIN"/>
    <property type="match status" value="1"/>
</dbReference>
<comment type="caution">
    <text evidence="2">The sequence shown here is derived from an EMBL/GenBank/DDBJ whole genome shotgun (WGS) entry which is preliminary data.</text>
</comment>
<dbReference type="PANTHER" id="PTHR43685">
    <property type="entry name" value="GLYCOSYLTRANSFERASE"/>
    <property type="match status" value="1"/>
</dbReference>
<dbReference type="Proteomes" id="UP000672097">
    <property type="component" value="Unassembled WGS sequence"/>
</dbReference>
<proteinExistence type="predicted"/>
<dbReference type="GO" id="GO:0016757">
    <property type="term" value="F:glycosyltransferase activity"/>
    <property type="evidence" value="ECO:0007669"/>
    <property type="project" value="UniProtKB-KW"/>
</dbReference>
<evidence type="ECO:0000313" key="3">
    <source>
        <dbReference type="Proteomes" id="UP000672097"/>
    </source>
</evidence>
<sequence>MRPEPAEPLFTVVIALYNKREYIQATLRSVLAQREPDFNIVVVDDGSTDGSAELVRAMADPRIHLIGQPNGGVSQARNTGMAAATGRWCVFLDADDLQHPSFLSTLRWLAQHAPQCEMLATGAVDVEPPAALAWWQQAVQAPAPALHLEHIELIEDLPARWMRGLTMMSSSLAVKRSLLQRMPAGFAVGESHGEDLDMWFRVAERTPLAFIALPLIGRVVDPTGLSSQTAARSEPPFAERMVQRVRQGECPAPLRASSLRYVTHYRLFLARTAVVSGHRRLALSLLWRVRAVCYTPGWLLTLLLIVLPRRLAYPLHRWRIDGKVPP</sequence>
<name>A0ABS5DS41_9BURK</name>
<evidence type="ECO:0000313" key="2">
    <source>
        <dbReference type="EMBL" id="MBQ0933726.1"/>
    </source>
</evidence>
<dbReference type="InterPro" id="IPR001173">
    <property type="entry name" value="Glyco_trans_2-like"/>
</dbReference>
<dbReference type="EC" id="2.4.-.-" evidence="2"/>
<dbReference type="SUPFAM" id="SSF53448">
    <property type="entry name" value="Nucleotide-diphospho-sugar transferases"/>
    <property type="match status" value="1"/>
</dbReference>
<keyword evidence="2" id="KW-0328">Glycosyltransferase</keyword>
<accession>A0ABS5DS41</accession>
<dbReference type="Pfam" id="PF00535">
    <property type="entry name" value="Glycos_transf_2"/>
    <property type="match status" value="1"/>
</dbReference>
<keyword evidence="2" id="KW-0808">Transferase</keyword>
<gene>
    <name evidence="2" type="ORF">KAK11_00190</name>
</gene>
<feature type="domain" description="Glycosyltransferase 2-like" evidence="1">
    <location>
        <begin position="11"/>
        <end position="106"/>
    </location>
</feature>
<reference evidence="2 3" key="1">
    <citation type="submission" date="2021-04" db="EMBL/GenBank/DDBJ databases">
        <title>The genome sequence of type strain Ideonella paludis KCTC 32238.</title>
        <authorList>
            <person name="Liu Y."/>
        </authorList>
    </citation>
    <scope>NUCLEOTIDE SEQUENCE [LARGE SCALE GENOMIC DNA]</scope>
    <source>
        <strain evidence="2 3">KCTC 32238</strain>
    </source>
</reference>
<organism evidence="2 3">
    <name type="scientific">Ideonella paludis</name>
    <dbReference type="NCBI Taxonomy" id="1233411"/>
    <lineage>
        <taxon>Bacteria</taxon>
        <taxon>Pseudomonadati</taxon>
        <taxon>Pseudomonadota</taxon>
        <taxon>Betaproteobacteria</taxon>
        <taxon>Burkholderiales</taxon>
        <taxon>Sphaerotilaceae</taxon>
        <taxon>Ideonella</taxon>
    </lineage>
</organism>
<dbReference type="InterPro" id="IPR029044">
    <property type="entry name" value="Nucleotide-diphossugar_trans"/>
</dbReference>
<dbReference type="Gene3D" id="3.90.550.10">
    <property type="entry name" value="Spore Coat Polysaccharide Biosynthesis Protein SpsA, Chain A"/>
    <property type="match status" value="1"/>
</dbReference>
<dbReference type="CDD" id="cd00761">
    <property type="entry name" value="Glyco_tranf_GTA_type"/>
    <property type="match status" value="1"/>
</dbReference>